<keyword evidence="7" id="KW-1185">Reference proteome</keyword>
<reference evidence="6 7" key="1">
    <citation type="journal article" date="2015" name="Genome Announc.">
        <title>Expanding the biotechnology potential of lactobacilli through comparative genomics of 213 strains and associated genera.</title>
        <authorList>
            <person name="Sun Z."/>
            <person name="Harris H.M."/>
            <person name="McCann A."/>
            <person name="Guo C."/>
            <person name="Argimon S."/>
            <person name="Zhang W."/>
            <person name="Yang X."/>
            <person name="Jeffery I.B."/>
            <person name="Cooney J.C."/>
            <person name="Kagawa T.F."/>
            <person name="Liu W."/>
            <person name="Song Y."/>
            <person name="Salvetti E."/>
            <person name="Wrobel A."/>
            <person name="Rasinkangas P."/>
            <person name="Parkhill J."/>
            <person name="Rea M.C."/>
            <person name="O'Sullivan O."/>
            <person name="Ritari J."/>
            <person name="Douillard F.P."/>
            <person name="Paul Ross R."/>
            <person name="Yang R."/>
            <person name="Briner A.E."/>
            <person name="Felis G.E."/>
            <person name="de Vos W.M."/>
            <person name="Barrangou R."/>
            <person name="Klaenhammer T.R."/>
            <person name="Caufield P.W."/>
            <person name="Cui Y."/>
            <person name="Zhang H."/>
            <person name="O'Toole P.W."/>
        </authorList>
    </citation>
    <scope>NUCLEOTIDE SEQUENCE [LARGE SCALE GENOMIC DNA]</scope>
    <source>
        <strain evidence="6 7">ATCC 53295</strain>
    </source>
</reference>
<evidence type="ECO:0000256" key="3">
    <source>
        <dbReference type="ARBA" id="ARBA00022729"/>
    </source>
</evidence>
<sequence>MDKKKLALSAMAVLATVSLAACSSKSSSSSKSGTSGASVQLKAAYKNTKATDKTATKNSTLKLAEPNDAPFQGIADPVLSTNAEDADVFSPGGDQPGNTNSLFHTDKNFKIIKGGLANETINRKAKTVTITLRKDAKWSNGSAVTAKDIEYPYEVIANKNTTSQQYSADYNAIKGMAAYHTGNAKTISGITFPDGQKGRTAVIHLTKVTPAMKYVGNSFIWSSVEPYEYIKNVPIAKLASSKQIRKNPLFTGPYKLDKVVEGESTTWSPNKYYYGKTPQIKHISINVVSSNNIDKAIQSNKYDFTVPNSVMHGTDYKQLKNVKNYKIVGQPALAYDYFGFNVGHYDTKTQKNVMDKNSKMANKSLRQAMMYALNLDAISKKFGNGVTWRANTLIPPIFGKYWDSSAKGYPLNIKKANKLLTDAGYKKRDGSKWRTDPNGKKLTIYFGAMTGTSAQAAEYQDYLQQWHKVGLNVKFTGGKTMEMNSFYSTLQSPKQSKVDVYAAAWGLSSEPTPTQMYGEDATYNMGHFVSKKNTQLMANMNNSKAWNDAYRAKAFKQWQKYMNEQAAVAPGSFSYNWGPVNKRVKGFDMGAANNNFWTNLSLTSSSMK</sequence>
<dbReference type="InterPro" id="IPR000914">
    <property type="entry name" value="SBP_5_dom"/>
</dbReference>
<dbReference type="eggNOG" id="COG0747">
    <property type="taxonomic scope" value="Bacteria"/>
</dbReference>
<dbReference type="PANTHER" id="PTHR30290:SF9">
    <property type="entry name" value="OLIGOPEPTIDE-BINDING PROTEIN APPA"/>
    <property type="match status" value="1"/>
</dbReference>
<dbReference type="Gene3D" id="3.10.105.10">
    <property type="entry name" value="Dipeptide-binding Protein, Domain 3"/>
    <property type="match status" value="1"/>
</dbReference>
<dbReference type="PROSITE" id="PS51257">
    <property type="entry name" value="PROKAR_LIPOPROTEIN"/>
    <property type="match status" value="1"/>
</dbReference>
<dbReference type="GO" id="GO:0042597">
    <property type="term" value="C:periplasmic space"/>
    <property type="evidence" value="ECO:0007669"/>
    <property type="project" value="UniProtKB-ARBA"/>
</dbReference>
<dbReference type="RefSeq" id="WP_020089092.1">
    <property type="nucleotide sequence ID" value="NZ_AZCZ01000002.1"/>
</dbReference>
<feature type="signal peptide" evidence="4">
    <location>
        <begin position="1"/>
        <end position="20"/>
    </location>
</feature>
<dbReference type="STRING" id="357278.IV61_GL001628"/>
<accession>A0A0R1GYS7</accession>
<dbReference type="AlphaFoldDB" id="A0A0R1GYS7"/>
<comment type="caution">
    <text evidence="6">The sequence shown here is derived from an EMBL/GenBank/DDBJ whole genome shotgun (WGS) entry which is preliminary data.</text>
</comment>
<dbReference type="SUPFAM" id="SSF53850">
    <property type="entry name" value="Periplasmic binding protein-like II"/>
    <property type="match status" value="1"/>
</dbReference>
<keyword evidence="2" id="KW-0813">Transport</keyword>
<dbReference type="Gene3D" id="3.40.190.10">
    <property type="entry name" value="Periplasmic binding protein-like II"/>
    <property type="match status" value="1"/>
</dbReference>
<dbReference type="Proteomes" id="UP000051176">
    <property type="component" value="Unassembled WGS sequence"/>
</dbReference>
<name>A0A0R1GYS7_9LACO</name>
<comment type="similarity">
    <text evidence="1">Belongs to the bacterial solute-binding protein 5 family.</text>
</comment>
<evidence type="ECO:0000256" key="4">
    <source>
        <dbReference type="SAM" id="SignalP"/>
    </source>
</evidence>
<dbReference type="CDD" id="cd08510">
    <property type="entry name" value="PBP2_Lactococcal_OppA_like"/>
    <property type="match status" value="1"/>
</dbReference>
<dbReference type="PANTHER" id="PTHR30290">
    <property type="entry name" value="PERIPLASMIC BINDING COMPONENT OF ABC TRANSPORTER"/>
    <property type="match status" value="1"/>
</dbReference>
<dbReference type="EMBL" id="AZCZ01000002">
    <property type="protein sequence ID" value="KRK39515.1"/>
    <property type="molecule type" value="Genomic_DNA"/>
</dbReference>
<dbReference type="PATRIC" id="fig|1267003.4.peg.732"/>
<dbReference type="GO" id="GO:1904680">
    <property type="term" value="F:peptide transmembrane transporter activity"/>
    <property type="evidence" value="ECO:0007669"/>
    <property type="project" value="TreeGrafter"/>
</dbReference>
<evidence type="ECO:0000256" key="2">
    <source>
        <dbReference type="ARBA" id="ARBA00022448"/>
    </source>
</evidence>
<evidence type="ECO:0000259" key="5">
    <source>
        <dbReference type="Pfam" id="PF00496"/>
    </source>
</evidence>
<dbReference type="OrthoDB" id="9796817at2"/>
<evidence type="ECO:0000256" key="1">
    <source>
        <dbReference type="ARBA" id="ARBA00005695"/>
    </source>
</evidence>
<feature type="chain" id="PRO_5039713416" evidence="4">
    <location>
        <begin position="21"/>
        <end position="608"/>
    </location>
</feature>
<feature type="domain" description="Solute-binding protein family 5" evidence="5">
    <location>
        <begin position="113"/>
        <end position="518"/>
    </location>
</feature>
<dbReference type="GO" id="GO:0043190">
    <property type="term" value="C:ATP-binding cassette (ABC) transporter complex"/>
    <property type="evidence" value="ECO:0007669"/>
    <property type="project" value="InterPro"/>
</dbReference>
<evidence type="ECO:0000313" key="7">
    <source>
        <dbReference type="Proteomes" id="UP000051176"/>
    </source>
</evidence>
<dbReference type="PIRSF" id="PIRSF002741">
    <property type="entry name" value="MppA"/>
    <property type="match status" value="1"/>
</dbReference>
<dbReference type="GO" id="GO:0015833">
    <property type="term" value="P:peptide transport"/>
    <property type="evidence" value="ECO:0007669"/>
    <property type="project" value="TreeGrafter"/>
</dbReference>
<keyword evidence="3 4" id="KW-0732">Signal</keyword>
<protein>
    <submittedName>
        <fullName evidence="6">ABC-type oligopeptide transport system, periplasmic component</fullName>
    </submittedName>
</protein>
<gene>
    <name evidence="6" type="ORF">FD07_GL000689</name>
</gene>
<proteinExistence type="inferred from homology"/>
<dbReference type="Pfam" id="PF00496">
    <property type="entry name" value="SBP_bac_5"/>
    <property type="match status" value="1"/>
</dbReference>
<organism evidence="6 7">
    <name type="scientific">Levilactobacillus parabrevis ATCC 53295</name>
    <dbReference type="NCBI Taxonomy" id="1267003"/>
    <lineage>
        <taxon>Bacteria</taxon>
        <taxon>Bacillati</taxon>
        <taxon>Bacillota</taxon>
        <taxon>Bacilli</taxon>
        <taxon>Lactobacillales</taxon>
        <taxon>Lactobacillaceae</taxon>
        <taxon>Levilactobacillus</taxon>
    </lineage>
</organism>
<dbReference type="InterPro" id="IPR030678">
    <property type="entry name" value="Peptide/Ni-bd"/>
</dbReference>
<evidence type="ECO:0000313" key="6">
    <source>
        <dbReference type="EMBL" id="KRK39515.1"/>
    </source>
</evidence>
<dbReference type="InterPro" id="IPR039424">
    <property type="entry name" value="SBP_5"/>
</dbReference>